<feature type="transmembrane region" description="Helical" evidence="7">
    <location>
        <begin position="26"/>
        <end position="45"/>
    </location>
</feature>
<dbReference type="AlphaFoldDB" id="A0A2V1HT01"/>
<dbReference type="PANTHER" id="PTHR32196:SF19">
    <property type="entry name" value="GALACTOFURANOSE TRANSPORTER PERMEASE PROTEIN YTFT"/>
    <property type="match status" value="1"/>
</dbReference>
<evidence type="ECO:0000256" key="7">
    <source>
        <dbReference type="SAM" id="Phobius"/>
    </source>
</evidence>
<dbReference type="EMBL" id="QEOP01000002">
    <property type="protein sequence ID" value="PVZ94792.1"/>
    <property type="molecule type" value="Genomic_DNA"/>
</dbReference>
<reference evidence="8 9" key="1">
    <citation type="submission" date="2018-05" db="EMBL/GenBank/DDBJ databases">
        <title>Amnibacterium sp. M8JJ-5, whole genome shotgun sequence.</title>
        <authorList>
            <person name="Tuo L."/>
        </authorList>
    </citation>
    <scope>NUCLEOTIDE SEQUENCE [LARGE SCALE GENOMIC DNA]</scope>
    <source>
        <strain evidence="8 9">M8JJ-5</strain>
    </source>
</reference>
<evidence type="ECO:0000256" key="5">
    <source>
        <dbReference type="ARBA" id="ARBA00023136"/>
    </source>
</evidence>
<accession>A0A2V1HT01</accession>
<dbReference type="OrthoDB" id="9808136at2"/>
<comment type="subcellular location">
    <subcellularLocation>
        <location evidence="1">Cell membrane</location>
        <topology evidence="1">Multi-pass membrane protein</topology>
    </subcellularLocation>
</comment>
<dbReference type="CDD" id="cd06579">
    <property type="entry name" value="TM_PBP1_transp_AraH_like"/>
    <property type="match status" value="1"/>
</dbReference>
<evidence type="ECO:0000256" key="4">
    <source>
        <dbReference type="ARBA" id="ARBA00022989"/>
    </source>
</evidence>
<feature type="transmembrane region" description="Helical" evidence="7">
    <location>
        <begin position="287"/>
        <end position="307"/>
    </location>
</feature>
<feature type="transmembrane region" description="Helical" evidence="7">
    <location>
        <begin position="57"/>
        <end position="76"/>
    </location>
</feature>
<organism evidence="8 9">
    <name type="scientific">Amnibacterium flavum</name>
    <dbReference type="NCBI Taxonomy" id="2173173"/>
    <lineage>
        <taxon>Bacteria</taxon>
        <taxon>Bacillati</taxon>
        <taxon>Actinomycetota</taxon>
        <taxon>Actinomycetes</taxon>
        <taxon>Micrococcales</taxon>
        <taxon>Microbacteriaceae</taxon>
        <taxon>Amnibacterium</taxon>
    </lineage>
</organism>
<evidence type="ECO:0000256" key="2">
    <source>
        <dbReference type="ARBA" id="ARBA00022475"/>
    </source>
</evidence>
<evidence type="ECO:0000313" key="9">
    <source>
        <dbReference type="Proteomes" id="UP000244893"/>
    </source>
</evidence>
<evidence type="ECO:0000256" key="3">
    <source>
        <dbReference type="ARBA" id="ARBA00022692"/>
    </source>
</evidence>
<evidence type="ECO:0000256" key="6">
    <source>
        <dbReference type="SAM" id="MobiDB-lite"/>
    </source>
</evidence>
<feature type="transmembrane region" description="Helical" evidence="7">
    <location>
        <begin position="256"/>
        <end position="275"/>
    </location>
</feature>
<evidence type="ECO:0008006" key="10">
    <source>
        <dbReference type="Google" id="ProtNLM"/>
    </source>
</evidence>
<keyword evidence="5 7" id="KW-0472">Membrane</keyword>
<dbReference type="InterPro" id="IPR001851">
    <property type="entry name" value="ABC_transp_permease"/>
</dbReference>
<keyword evidence="9" id="KW-1185">Reference proteome</keyword>
<dbReference type="GO" id="GO:0005886">
    <property type="term" value="C:plasma membrane"/>
    <property type="evidence" value="ECO:0007669"/>
    <property type="project" value="UniProtKB-SubCell"/>
</dbReference>
<feature type="region of interest" description="Disordered" evidence="6">
    <location>
        <begin position="1"/>
        <end position="21"/>
    </location>
</feature>
<feature type="transmembrane region" description="Helical" evidence="7">
    <location>
        <begin position="222"/>
        <end position="250"/>
    </location>
</feature>
<dbReference type="PANTHER" id="PTHR32196">
    <property type="entry name" value="ABC TRANSPORTER PERMEASE PROTEIN YPHD-RELATED-RELATED"/>
    <property type="match status" value="1"/>
</dbReference>
<sequence length="338" mass="34126">MEQTAMTATQPAPTPTTVKARRRPKITSYGTVIGMIVVVLAVGAIKPSFLGLPNLQAVLVEATVLAVLAVGLSIVMSMKGIDLSIAVTADVAGYIAAKTLLEGNGLGAALFAALAVGLVVGLVNGVLAGFLGVPAIVATLGVNLLLSAVGLVISDNGTPQQLFTAPAAVVGDFLAIGTGSVGPVRILIIVAIVVVAIAWFATRRTVWGRGIDLVESSSRAAFLAGVPVRVTFAAGFVACSVLAALAGVMLTARTGVVVPGTAAPLLLDAFTAVYLGSIASPKGRIRVLWTVVGALFVALLANGLTLLGLGAPWRFALNGLLILAALALGALRTRTARR</sequence>
<proteinExistence type="predicted"/>
<feature type="transmembrane region" description="Helical" evidence="7">
    <location>
        <begin position="107"/>
        <end position="128"/>
    </location>
</feature>
<feature type="transmembrane region" description="Helical" evidence="7">
    <location>
        <begin position="135"/>
        <end position="153"/>
    </location>
</feature>
<dbReference type="Pfam" id="PF02653">
    <property type="entry name" value="BPD_transp_2"/>
    <property type="match status" value="1"/>
</dbReference>
<comment type="caution">
    <text evidence="8">The sequence shown here is derived from an EMBL/GenBank/DDBJ whole genome shotgun (WGS) entry which is preliminary data.</text>
</comment>
<evidence type="ECO:0000256" key="1">
    <source>
        <dbReference type="ARBA" id="ARBA00004651"/>
    </source>
</evidence>
<evidence type="ECO:0000313" key="8">
    <source>
        <dbReference type="EMBL" id="PVZ94792.1"/>
    </source>
</evidence>
<dbReference type="GO" id="GO:0022857">
    <property type="term" value="F:transmembrane transporter activity"/>
    <property type="evidence" value="ECO:0007669"/>
    <property type="project" value="InterPro"/>
</dbReference>
<keyword evidence="4 7" id="KW-1133">Transmembrane helix</keyword>
<keyword evidence="2" id="KW-1003">Cell membrane</keyword>
<feature type="compositionally biased region" description="Low complexity" evidence="6">
    <location>
        <begin position="1"/>
        <end position="17"/>
    </location>
</feature>
<gene>
    <name evidence="8" type="ORF">DDQ50_14050</name>
</gene>
<protein>
    <recommendedName>
        <fullName evidence="10">ABC transporter permease</fullName>
    </recommendedName>
</protein>
<feature type="transmembrane region" description="Helical" evidence="7">
    <location>
        <begin position="313"/>
        <end position="331"/>
    </location>
</feature>
<name>A0A2V1HT01_9MICO</name>
<feature type="transmembrane region" description="Helical" evidence="7">
    <location>
        <begin position="173"/>
        <end position="201"/>
    </location>
</feature>
<keyword evidence="3 7" id="KW-0812">Transmembrane</keyword>
<dbReference type="Proteomes" id="UP000244893">
    <property type="component" value="Unassembled WGS sequence"/>
</dbReference>